<dbReference type="KEGG" id="nfr:ERS450000_02891"/>
<sequence>MRSIAIIGAGQGGLQLAFGLLRDGYDVTVYSERTPEQIACSRFPSSAGIFAHALDHERALDICFWDGERPLIDHTFATVTDPEGTVAIQFQARFAKHGQSVDQRLKFSTWLEAFADRGGKVVYGAVDPDRLDDIAAIHDLTVVAAGKGDIARIFPLDRTRTVHDRPQRSIGLIALVGTEHPDSDGVCYNIRPGVGEAFGIPMLTAAGPGVAWVMEALPGGPMDRWAQATTAQEMLDLTRRTFADFFPWESARYADAEISDPNGWLCGAVPPLVREPIATLPSGRKVLGMADVVVLNDPACGQGANNASHHAAVVHRMILDQGSGPFDDRWMRATFDQAWERAEYATNFTNAMLAFNTPGAAPPAHAVDLLTTAARVPEVANRFCNAFSDPTDLRNYFFDPELTARFLAEATARHELRMRRRHDGVVGAPA</sequence>
<proteinExistence type="predicted"/>
<dbReference type="RefSeq" id="WP_011207749.1">
    <property type="nucleotide sequence ID" value="NZ_CAACYE020000001.1"/>
</dbReference>
<evidence type="ECO:0000259" key="1">
    <source>
        <dbReference type="Pfam" id="PF17885"/>
    </source>
</evidence>
<dbReference type="AlphaFoldDB" id="A0A0H5NTH6"/>
<dbReference type="InterPro" id="IPR041654">
    <property type="entry name" value="StyA_sbd"/>
</dbReference>
<dbReference type="Gene3D" id="3.30.9.40">
    <property type="match status" value="1"/>
</dbReference>
<dbReference type="Pfam" id="PF17885">
    <property type="entry name" value="Smoa_sbd"/>
    <property type="match status" value="1"/>
</dbReference>
<dbReference type="InterPro" id="IPR036188">
    <property type="entry name" value="FAD/NAD-bd_sf"/>
</dbReference>
<accession>A0A0H5NTH6</accession>
<dbReference type="SUPFAM" id="SSF51905">
    <property type="entry name" value="FAD/NAD(P)-binding domain"/>
    <property type="match status" value="1"/>
</dbReference>
<name>A0A0H5NTH6_NOCFR</name>
<reference evidence="3" key="1">
    <citation type="submission" date="2015-03" db="EMBL/GenBank/DDBJ databases">
        <authorList>
            <consortium name="Pathogen Informatics"/>
        </authorList>
    </citation>
    <scope>NUCLEOTIDE SEQUENCE [LARGE SCALE GENOMIC DNA]</scope>
    <source>
        <strain evidence="3">NCTC11134</strain>
    </source>
</reference>
<evidence type="ECO:0000313" key="3">
    <source>
        <dbReference type="Proteomes" id="UP000057820"/>
    </source>
</evidence>
<feature type="domain" description="Styrene monooxygenase StyA putative substrate binding" evidence="1">
    <location>
        <begin position="146"/>
        <end position="252"/>
    </location>
</feature>
<dbReference type="GeneID" id="61132039"/>
<dbReference type="Gene3D" id="3.50.50.60">
    <property type="entry name" value="FAD/NAD(P)-binding domain"/>
    <property type="match status" value="2"/>
</dbReference>
<protein>
    <recommendedName>
        <fullName evidence="1">Styrene monooxygenase StyA putative substrate binding domain-containing protein</fullName>
    </recommendedName>
</protein>
<dbReference type="EMBL" id="LN868938">
    <property type="protein sequence ID" value="CRY78359.1"/>
    <property type="molecule type" value="Genomic_DNA"/>
</dbReference>
<organism evidence="2 3">
    <name type="scientific">Nocardia farcinica</name>
    <dbReference type="NCBI Taxonomy" id="37329"/>
    <lineage>
        <taxon>Bacteria</taxon>
        <taxon>Bacillati</taxon>
        <taxon>Actinomycetota</taxon>
        <taxon>Actinomycetes</taxon>
        <taxon>Mycobacteriales</taxon>
        <taxon>Nocardiaceae</taxon>
        <taxon>Nocardia</taxon>
    </lineage>
</organism>
<dbReference type="Proteomes" id="UP000057820">
    <property type="component" value="Chromosome 1"/>
</dbReference>
<evidence type="ECO:0000313" key="2">
    <source>
        <dbReference type="EMBL" id="CRY78359.1"/>
    </source>
</evidence>
<gene>
    <name evidence="2" type="ORF">ERS450000_02891</name>
</gene>